<evidence type="ECO:0000256" key="10">
    <source>
        <dbReference type="ARBA" id="ARBA00023012"/>
    </source>
</evidence>
<dbReference type="InterPro" id="IPR001789">
    <property type="entry name" value="Sig_transdc_resp-reg_receiver"/>
</dbReference>
<dbReference type="InterPro" id="IPR005467">
    <property type="entry name" value="His_kinase_dom"/>
</dbReference>
<dbReference type="InterPro" id="IPR035965">
    <property type="entry name" value="PAS-like_dom_sf"/>
</dbReference>
<dbReference type="SUPFAM" id="SSF52172">
    <property type="entry name" value="CheY-like"/>
    <property type="match status" value="2"/>
</dbReference>
<evidence type="ECO:0000256" key="1">
    <source>
        <dbReference type="ARBA" id="ARBA00000085"/>
    </source>
</evidence>
<evidence type="ECO:0000256" key="12">
    <source>
        <dbReference type="ARBA" id="ARBA00023306"/>
    </source>
</evidence>
<evidence type="ECO:0000259" key="18">
    <source>
        <dbReference type="PROSITE" id="PS50113"/>
    </source>
</evidence>
<feature type="domain" description="PAS" evidence="17">
    <location>
        <begin position="273"/>
        <end position="345"/>
    </location>
</feature>
<evidence type="ECO:0000259" key="15">
    <source>
        <dbReference type="PROSITE" id="PS50109"/>
    </source>
</evidence>
<keyword evidence="12" id="KW-0131">Cell cycle</keyword>
<dbReference type="InterPro" id="IPR036097">
    <property type="entry name" value="HisK_dim/P_sf"/>
</dbReference>
<name>A0AAW9PXC1_9CYAN</name>
<keyword evidence="9" id="KW-0067">ATP-binding</keyword>
<dbReference type="GO" id="GO:0000155">
    <property type="term" value="F:phosphorelay sensor kinase activity"/>
    <property type="evidence" value="ECO:0007669"/>
    <property type="project" value="InterPro"/>
</dbReference>
<keyword evidence="6" id="KW-0808">Transferase</keyword>
<dbReference type="PRINTS" id="PR00344">
    <property type="entry name" value="BCTRLSENSOR"/>
</dbReference>
<dbReference type="InterPro" id="IPR013655">
    <property type="entry name" value="PAS_fold_3"/>
</dbReference>
<sequence>MKTTMQPTILCVDDDRAVLLSLRDQLTRNFHNDYNIELAQDGLEALELLDELRAEGVDVPLVISDHIMPGIKGDEFLIRVHSRFPKTLNVLLTGQANADAVGNAVNFASLYRYIAKPWNDTDLCLTVTEALRRYQQDNELELSQATLRQSEERFRQLAETIDEVFWVTNPQRSKVIYLSPSFEQVWGMSCEHTYAHPQQWLETIHPDDRDRMQNVFSNQVQNKYVEEYRIVRPDGEIYWIRDRGFPVQDEAGHTYRIVGIAENISQRKQLEQEQARLIAILEASPDFIAITNIEGRILWVNFQLRQLRGLPPESDLSQLVLSDFNSDASKAIVLGQGVPTAIKKGIWVGETTISTLEGTEIPVSQLIIAHKSEDGYVQHLSTIMRDISTLKQINAELEIRVEERTAQLTTAKEAAESANRAKTTFLSNMSHELRTPLNIILGFSQLLAADDSLDREQREEVEHINTSGNHLLSLINDILEMARIESGQVTFKADSFDLYELLDKLEGMFHRQAQFKGLQLKLLKSSDDLPRYVETDKGKLTQVLINLIGNAIKFTDTGSVTLRVTSDRDRIFFEVEDTGSGIEADEIETLFQPFIQSKRKDPRQEGTGLGLPISRQFVELMGGLLTAESQLGSGSIFRFFVPFKQSQNPNPHPTRKAIALAPYQTKYRILVVDDLWANRQPLVKFLQLLGFEVKEAGNGREAIALWNSWQPHLIWMDMRMPEMDGYMATSQIRARERQEQQSPIKILALTASAFEEDRTRVLAVGCDDFIRKPYEEEVILQKLTEHLGVKYVYEN</sequence>
<dbReference type="SMART" id="SM00448">
    <property type="entry name" value="REC"/>
    <property type="match status" value="2"/>
</dbReference>
<dbReference type="Pfam" id="PF02518">
    <property type="entry name" value="HATPase_c"/>
    <property type="match status" value="1"/>
</dbReference>
<keyword evidence="7" id="KW-0547">Nucleotide-binding</keyword>
<evidence type="ECO:0000256" key="4">
    <source>
        <dbReference type="ARBA" id="ARBA00012438"/>
    </source>
</evidence>
<dbReference type="GO" id="GO:0005524">
    <property type="term" value="F:ATP binding"/>
    <property type="evidence" value="ECO:0007669"/>
    <property type="project" value="UniProtKB-KW"/>
</dbReference>
<protein>
    <recommendedName>
        <fullName evidence="13">Circadian input-output histidine kinase CikA</fullName>
        <ecNumber evidence="4">2.7.13.3</ecNumber>
    </recommendedName>
</protein>
<keyword evidence="5 14" id="KW-0597">Phosphoprotein</keyword>
<evidence type="ECO:0000259" key="17">
    <source>
        <dbReference type="PROSITE" id="PS50112"/>
    </source>
</evidence>
<evidence type="ECO:0000256" key="5">
    <source>
        <dbReference type="ARBA" id="ARBA00022553"/>
    </source>
</evidence>
<organism evidence="19 20">
    <name type="scientific">Tumidithrix elongata BACA0141</name>
    <dbReference type="NCBI Taxonomy" id="2716417"/>
    <lineage>
        <taxon>Bacteria</taxon>
        <taxon>Bacillati</taxon>
        <taxon>Cyanobacteriota</taxon>
        <taxon>Cyanophyceae</taxon>
        <taxon>Pseudanabaenales</taxon>
        <taxon>Pseudanabaenaceae</taxon>
        <taxon>Tumidithrix</taxon>
        <taxon>Tumidithrix elongata</taxon>
    </lineage>
</organism>
<dbReference type="PROSITE" id="PS50110">
    <property type="entry name" value="RESPONSE_REGULATORY"/>
    <property type="match status" value="2"/>
</dbReference>
<evidence type="ECO:0000259" key="16">
    <source>
        <dbReference type="PROSITE" id="PS50110"/>
    </source>
</evidence>
<dbReference type="Proteomes" id="UP001333818">
    <property type="component" value="Unassembled WGS sequence"/>
</dbReference>
<dbReference type="Pfam" id="PF00072">
    <property type="entry name" value="Response_reg"/>
    <property type="match status" value="2"/>
</dbReference>
<dbReference type="NCBIfam" id="TIGR00229">
    <property type="entry name" value="sensory_box"/>
    <property type="match status" value="2"/>
</dbReference>
<dbReference type="AlphaFoldDB" id="A0AAW9PXC1"/>
<dbReference type="FunFam" id="1.10.287.130:FF:000038">
    <property type="entry name" value="Sensory transduction histidine kinase"/>
    <property type="match status" value="1"/>
</dbReference>
<evidence type="ECO:0000256" key="14">
    <source>
        <dbReference type="PROSITE-ProRule" id="PRU00169"/>
    </source>
</evidence>
<dbReference type="InterPro" id="IPR001610">
    <property type="entry name" value="PAC"/>
</dbReference>
<dbReference type="InterPro" id="IPR036890">
    <property type="entry name" value="HATPase_C_sf"/>
</dbReference>
<dbReference type="InterPro" id="IPR000014">
    <property type="entry name" value="PAS"/>
</dbReference>
<dbReference type="InterPro" id="IPR011006">
    <property type="entry name" value="CheY-like_superfamily"/>
</dbReference>
<accession>A0AAW9PXC1</accession>
<dbReference type="CDD" id="cd00082">
    <property type="entry name" value="HisKA"/>
    <property type="match status" value="1"/>
</dbReference>
<evidence type="ECO:0000313" key="19">
    <source>
        <dbReference type="EMBL" id="MEE3717692.1"/>
    </source>
</evidence>
<keyword evidence="20" id="KW-1185">Reference proteome</keyword>
<dbReference type="PANTHER" id="PTHR43047">
    <property type="entry name" value="TWO-COMPONENT HISTIDINE PROTEIN KINASE"/>
    <property type="match status" value="1"/>
</dbReference>
<dbReference type="InterPro" id="IPR004358">
    <property type="entry name" value="Sig_transdc_His_kin-like_C"/>
</dbReference>
<dbReference type="Gene3D" id="3.30.565.10">
    <property type="entry name" value="Histidine kinase-like ATPase, C-terminal domain"/>
    <property type="match status" value="1"/>
</dbReference>
<dbReference type="SMART" id="SM00086">
    <property type="entry name" value="PAC"/>
    <property type="match status" value="1"/>
</dbReference>
<feature type="domain" description="Response regulatory" evidence="16">
    <location>
        <begin position="8"/>
        <end position="131"/>
    </location>
</feature>
<gene>
    <name evidence="19" type="ORF">V2H45_13205</name>
</gene>
<dbReference type="SMART" id="SM00091">
    <property type="entry name" value="PAS"/>
    <property type="match status" value="2"/>
</dbReference>
<evidence type="ECO:0000256" key="7">
    <source>
        <dbReference type="ARBA" id="ARBA00022741"/>
    </source>
</evidence>
<dbReference type="CDD" id="cd00130">
    <property type="entry name" value="PAS"/>
    <property type="match status" value="1"/>
</dbReference>
<keyword evidence="8" id="KW-0418">Kinase</keyword>
<feature type="modified residue" description="4-aspartylphosphate" evidence="14">
    <location>
        <position position="717"/>
    </location>
</feature>
<dbReference type="SMART" id="SM00388">
    <property type="entry name" value="HisKA"/>
    <property type="match status" value="1"/>
</dbReference>
<feature type="modified residue" description="4-aspartylphosphate" evidence="14">
    <location>
        <position position="65"/>
    </location>
</feature>
<dbReference type="PROSITE" id="PS50113">
    <property type="entry name" value="PAC"/>
    <property type="match status" value="1"/>
</dbReference>
<dbReference type="EMBL" id="JAZBJZ010000049">
    <property type="protein sequence ID" value="MEE3717692.1"/>
    <property type="molecule type" value="Genomic_DNA"/>
</dbReference>
<feature type="domain" description="PAC" evidence="18">
    <location>
        <begin position="224"/>
        <end position="276"/>
    </location>
</feature>
<evidence type="ECO:0000256" key="3">
    <source>
        <dbReference type="ARBA" id="ARBA00006402"/>
    </source>
</evidence>
<dbReference type="SUPFAM" id="SSF55785">
    <property type="entry name" value="PYP-like sensor domain (PAS domain)"/>
    <property type="match status" value="2"/>
</dbReference>
<comment type="catalytic activity">
    <reaction evidence="1">
        <text>ATP + protein L-histidine = ADP + protein N-phospho-L-histidine.</text>
        <dbReference type="EC" id="2.7.13.3"/>
    </reaction>
</comment>
<evidence type="ECO:0000256" key="11">
    <source>
        <dbReference type="ARBA" id="ARBA00023136"/>
    </source>
</evidence>
<dbReference type="Pfam" id="PF08447">
    <property type="entry name" value="PAS_3"/>
    <property type="match status" value="1"/>
</dbReference>
<keyword evidence="11" id="KW-0472">Membrane</keyword>
<evidence type="ECO:0000256" key="9">
    <source>
        <dbReference type="ARBA" id="ARBA00022840"/>
    </source>
</evidence>
<comment type="caution">
    <text evidence="19">The sequence shown here is derived from an EMBL/GenBank/DDBJ whole genome shotgun (WGS) entry which is preliminary data.</text>
</comment>
<evidence type="ECO:0000256" key="8">
    <source>
        <dbReference type="ARBA" id="ARBA00022777"/>
    </source>
</evidence>
<feature type="domain" description="Histidine kinase" evidence="15">
    <location>
        <begin position="428"/>
        <end position="645"/>
    </location>
</feature>
<evidence type="ECO:0000256" key="6">
    <source>
        <dbReference type="ARBA" id="ARBA00022679"/>
    </source>
</evidence>
<dbReference type="FunFam" id="3.30.565.10:FF:000010">
    <property type="entry name" value="Sensor histidine kinase RcsC"/>
    <property type="match status" value="1"/>
</dbReference>
<dbReference type="Gene3D" id="3.40.50.2300">
    <property type="match status" value="2"/>
</dbReference>
<feature type="domain" description="Response regulatory" evidence="16">
    <location>
        <begin position="668"/>
        <end position="787"/>
    </location>
</feature>
<keyword evidence="10" id="KW-0902">Two-component regulatory system</keyword>
<dbReference type="InterPro" id="IPR003661">
    <property type="entry name" value="HisK_dim/P_dom"/>
</dbReference>
<dbReference type="SMART" id="SM00387">
    <property type="entry name" value="HATPase_c"/>
    <property type="match status" value="1"/>
</dbReference>
<dbReference type="Pfam" id="PF13426">
    <property type="entry name" value="PAS_9"/>
    <property type="match status" value="1"/>
</dbReference>
<dbReference type="RefSeq" id="WP_330484123.1">
    <property type="nucleotide sequence ID" value="NZ_JAZBJZ010000049.1"/>
</dbReference>
<dbReference type="CDD" id="cd16922">
    <property type="entry name" value="HATPase_EvgS-ArcB-TorS-like"/>
    <property type="match status" value="1"/>
</dbReference>
<dbReference type="InterPro" id="IPR000700">
    <property type="entry name" value="PAS-assoc_C"/>
</dbReference>
<proteinExistence type="inferred from homology"/>
<dbReference type="GO" id="GO:0016020">
    <property type="term" value="C:membrane"/>
    <property type="evidence" value="ECO:0007669"/>
    <property type="project" value="UniProtKB-SubCell"/>
</dbReference>
<dbReference type="SUPFAM" id="SSF47384">
    <property type="entry name" value="Homodimeric domain of signal transducing histidine kinase"/>
    <property type="match status" value="1"/>
</dbReference>
<comment type="subcellular location">
    <subcellularLocation>
        <location evidence="2">Membrane</location>
    </subcellularLocation>
</comment>
<dbReference type="InterPro" id="IPR003594">
    <property type="entry name" value="HATPase_dom"/>
</dbReference>
<dbReference type="Pfam" id="PF00512">
    <property type="entry name" value="HisKA"/>
    <property type="match status" value="1"/>
</dbReference>
<comment type="similarity">
    <text evidence="3">In the N-terminal section; belongs to the phytochrome family.</text>
</comment>
<feature type="domain" description="PAS" evidence="17">
    <location>
        <begin position="150"/>
        <end position="223"/>
    </location>
</feature>
<dbReference type="SUPFAM" id="SSF55874">
    <property type="entry name" value="ATPase domain of HSP90 chaperone/DNA topoisomerase II/histidine kinase"/>
    <property type="match status" value="1"/>
</dbReference>
<dbReference type="EC" id="2.7.13.3" evidence="4"/>
<evidence type="ECO:0000256" key="13">
    <source>
        <dbReference type="ARBA" id="ARBA00074306"/>
    </source>
</evidence>
<dbReference type="Gene3D" id="3.30.450.20">
    <property type="entry name" value="PAS domain"/>
    <property type="match status" value="2"/>
</dbReference>
<evidence type="ECO:0000256" key="2">
    <source>
        <dbReference type="ARBA" id="ARBA00004370"/>
    </source>
</evidence>
<evidence type="ECO:0000313" key="20">
    <source>
        <dbReference type="Proteomes" id="UP001333818"/>
    </source>
</evidence>
<dbReference type="CDD" id="cd17546">
    <property type="entry name" value="REC_hyHK_CKI1_RcsC-like"/>
    <property type="match status" value="1"/>
</dbReference>
<dbReference type="PROSITE" id="PS50112">
    <property type="entry name" value="PAS"/>
    <property type="match status" value="2"/>
</dbReference>
<reference evidence="19" key="1">
    <citation type="submission" date="2024-01" db="EMBL/GenBank/DDBJ databases">
        <title>Bank of Algae and Cyanobacteria of the Azores (BACA) strain genomes.</title>
        <authorList>
            <person name="Luz R."/>
            <person name="Cordeiro R."/>
            <person name="Fonseca A."/>
            <person name="Goncalves V."/>
        </authorList>
    </citation>
    <scope>NUCLEOTIDE SEQUENCE</scope>
    <source>
        <strain evidence="19">BACA0141</strain>
    </source>
</reference>
<dbReference type="Gene3D" id="1.10.287.130">
    <property type="match status" value="1"/>
</dbReference>
<dbReference type="PROSITE" id="PS50109">
    <property type="entry name" value="HIS_KIN"/>
    <property type="match status" value="1"/>
</dbReference>